<dbReference type="EMBL" id="JARESE010000047">
    <property type="protein sequence ID" value="MDE8652825.1"/>
    <property type="molecule type" value="Genomic_DNA"/>
</dbReference>
<organism evidence="1 2">
    <name type="scientific">Novosphingobium album</name>
    <name type="common">ex Liu et al. 2023</name>
    <dbReference type="NCBI Taxonomy" id="3031130"/>
    <lineage>
        <taxon>Bacteria</taxon>
        <taxon>Pseudomonadati</taxon>
        <taxon>Pseudomonadota</taxon>
        <taxon>Alphaproteobacteria</taxon>
        <taxon>Sphingomonadales</taxon>
        <taxon>Sphingomonadaceae</taxon>
        <taxon>Novosphingobium</taxon>
    </lineage>
</organism>
<evidence type="ECO:0000313" key="1">
    <source>
        <dbReference type="EMBL" id="MDE8652825.1"/>
    </source>
</evidence>
<comment type="caution">
    <text evidence="1">The sequence shown here is derived from an EMBL/GenBank/DDBJ whole genome shotgun (WGS) entry which is preliminary data.</text>
</comment>
<keyword evidence="2" id="KW-1185">Reference proteome</keyword>
<dbReference type="RefSeq" id="WP_275228913.1">
    <property type="nucleotide sequence ID" value="NZ_JARESE010000047.1"/>
</dbReference>
<protein>
    <submittedName>
        <fullName evidence="1">Uncharacterized protein</fullName>
    </submittedName>
</protein>
<evidence type="ECO:0000313" key="2">
    <source>
        <dbReference type="Proteomes" id="UP001216253"/>
    </source>
</evidence>
<dbReference type="Proteomes" id="UP001216253">
    <property type="component" value="Unassembled WGS sequence"/>
</dbReference>
<gene>
    <name evidence="1" type="ORF">PYV00_14050</name>
</gene>
<proteinExistence type="predicted"/>
<name>A0ABT5WS17_9SPHN</name>
<accession>A0ABT5WS17</accession>
<sequence>MITGDIAAAADVTVNSKGGSATATLKKVLRDRLGRMGNHLSGAALQFANGQAIVLLAGAATDAPAAGEVRVRQTGRNRFEIELDEDGADEIDEVTASFLRLKKDQFEKGQLKLSAPMSASDWKSKTDQELAEARRLIASHGAK</sequence>
<reference evidence="1 2" key="1">
    <citation type="submission" date="2023-03" db="EMBL/GenBank/DDBJ databases">
        <title>NovoSphingobium album sp. nov. isolated from polycyclic aromatic hydrocarbons- and heavy-metal polluted soil.</title>
        <authorList>
            <person name="Liu Z."/>
            <person name="Wang K."/>
        </authorList>
    </citation>
    <scope>NUCLEOTIDE SEQUENCE [LARGE SCALE GENOMIC DNA]</scope>
    <source>
        <strain evidence="1 2">H3SJ31-1</strain>
    </source>
</reference>